<dbReference type="Pfam" id="PF13411">
    <property type="entry name" value="MerR_1"/>
    <property type="match status" value="1"/>
</dbReference>
<evidence type="ECO:0000256" key="3">
    <source>
        <dbReference type="ARBA" id="ARBA00023125"/>
    </source>
</evidence>
<keyword evidence="1" id="KW-0678">Repressor</keyword>
<proteinExistence type="predicted"/>
<sequence length="132" mass="14348">MQIGELAERAGLTTKALRFYEEAGVLPPPARTAAGYRDYDETAPARLAFVRAAQAAGLTLAEIRTVMAVREDQGPPCFHVTALLDRHATALDERIAELEATRAEVRRLRNRAATLDPAACHEDGICHIIPSS</sequence>
<dbReference type="InterPro" id="IPR047057">
    <property type="entry name" value="MerR_fam"/>
</dbReference>
<dbReference type="PANTHER" id="PTHR30204">
    <property type="entry name" value="REDOX-CYCLING DRUG-SENSING TRANSCRIPTIONAL ACTIVATOR SOXR"/>
    <property type="match status" value="1"/>
</dbReference>
<dbReference type="SMART" id="SM00422">
    <property type="entry name" value="HTH_MERR"/>
    <property type="match status" value="1"/>
</dbReference>
<comment type="caution">
    <text evidence="6">The sequence shown here is derived from an EMBL/GenBank/DDBJ whole genome shotgun (WGS) entry which is preliminary data.</text>
</comment>
<evidence type="ECO:0000313" key="7">
    <source>
        <dbReference type="Proteomes" id="UP000030011"/>
    </source>
</evidence>
<gene>
    <name evidence="6" type="ORF">N803_05280</name>
</gene>
<dbReference type="Gene3D" id="1.10.1660.10">
    <property type="match status" value="1"/>
</dbReference>
<dbReference type="InterPro" id="IPR009061">
    <property type="entry name" value="DNA-bd_dom_put_sf"/>
</dbReference>
<keyword evidence="4" id="KW-0804">Transcription</keyword>
<reference evidence="6 7" key="1">
    <citation type="submission" date="2013-08" db="EMBL/GenBank/DDBJ databases">
        <title>The genome sequence of Knoellia subterranea.</title>
        <authorList>
            <person name="Zhu W."/>
            <person name="Wang G."/>
        </authorList>
    </citation>
    <scope>NUCLEOTIDE SEQUENCE [LARGE SCALE GENOMIC DNA]</scope>
    <source>
        <strain evidence="6 7">KCTC 19937</strain>
    </source>
</reference>
<dbReference type="OrthoDB" id="9802039at2"/>
<keyword evidence="2" id="KW-0805">Transcription regulation</keyword>
<dbReference type="STRING" id="1385521.N803_05280"/>
<dbReference type="EMBL" id="AVPK01000013">
    <property type="protein sequence ID" value="KGN36269.1"/>
    <property type="molecule type" value="Genomic_DNA"/>
</dbReference>
<evidence type="ECO:0000259" key="5">
    <source>
        <dbReference type="PROSITE" id="PS50937"/>
    </source>
</evidence>
<dbReference type="SUPFAM" id="SSF46955">
    <property type="entry name" value="Putative DNA-binding domain"/>
    <property type="match status" value="1"/>
</dbReference>
<keyword evidence="3" id="KW-0238">DNA-binding</keyword>
<dbReference type="PROSITE" id="PS00552">
    <property type="entry name" value="HTH_MERR_1"/>
    <property type="match status" value="1"/>
</dbReference>
<evidence type="ECO:0000256" key="1">
    <source>
        <dbReference type="ARBA" id="ARBA00022491"/>
    </source>
</evidence>
<feature type="domain" description="HTH merR-type" evidence="5">
    <location>
        <begin position="1"/>
        <end position="69"/>
    </location>
</feature>
<organism evidence="6 7">
    <name type="scientific">Knoellia subterranea KCTC 19937</name>
    <dbReference type="NCBI Taxonomy" id="1385521"/>
    <lineage>
        <taxon>Bacteria</taxon>
        <taxon>Bacillati</taxon>
        <taxon>Actinomycetota</taxon>
        <taxon>Actinomycetes</taxon>
        <taxon>Micrococcales</taxon>
        <taxon>Intrasporangiaceae</taxon>
        <taxon>Knoellia</taxon>
    </lineage>
</organism>
<dbReference type="Proteomes" id="UP000030011">
    <property type="component" value="Unassembled WGS sequence"/>
</dbReference>
<dbReference type="InterPro" id="IPR000551">
    <property type="entry name" value="MerR-type_HTH_dom"/>
</dbReference>
<dbReference type="PRINTS" id="PR00040">
    <property type="entry name" value="HTHMERR"/>
</dbReference>
<evidence type="ECO:0000256" key="4">
    <source>
        <dbReference type="ARBA" id="ARBA00023163"/>
    </source>
</evidence>
<protein>
    <submittedName>
        <fullName evidence="6">MerR family transcriptional regulator</fullName>
    </submittedName>
</protein>
<name>A0A0A0JHP0_9MICO</name>
<dbReference type="CDD" id="cd04770">
    <property type="entry name" value="HTH_HMRTR"/>
    <property type="match status" value="1"/>
</dbReference>
<dbReference type="PROSITE" id="PS50937">
    <property type="entry name" value="HTH_MERR_2"/>
    <property type="match status" value="1"/>
</dbReference>
<dbReference type="eggNOG" id="COG0789">
    <property type="taxonomic scope" value="Bacteria"/>
</dbReference>
<keyword evidence="7" id="KW-1185">Reference proteome</keyword>
<evidence type="ECO:0000313" key="6">
    <source>
        <dbReference type="EMBL" id="KGN36269.1"/>
    </source>
</evidence>
<accession>A0A0A0JHP0</accession>
<dbReference type="PANTHER" id="PTHR30204:SF69">
    <property type="entry name" value="MERR-FAMILY TRANSCRIPTIONAL REGULATOR"/>
    <property type="match status" value="1"/>
</dbReference>
<evidence type="ECO:0000256" key="2">
    <source>
        <dbReference type="ARBA" id="ARBA00023015"/>
    </source>
</evidence>
<dbReference type="GO" id="GO:0003700">
    <property type="term" value="F:DNA-binding transcription factor activity"/>
    <property type="evidence" value="ECO:0007669"/>
    <property type="project" value="InterPro"/>
</dbReference>
<dbReference type="RefSeq" id="WP_035907140.1">
    <property type="nucleotide sequence ID" value="NZ_AVPK01000013.1"/>
</dbReference>
<dbReference type="GO" id="GO:0003677">
    <property type="term" value="F:DNA binding"/>
    <property type="evidence" value="ECO:0007669"/>
    <property type="project" value="UniProtKB-KW"/>
</dbReference>
<dbReference type="AlphaFoldDB" id="A0A0A0JHP0"/>